<name>A0A7W7CAJ0_9PSEU</name>
<dbReference type="Gene3D" id="3.30.750.24">
    <property type="entry name" value="STAS domain"/>
    <property type="match status" value="1"/>
</dbReference>
<dbReference type="RefSeq" id="WP_185003518.1">
    <property type="nucleotide sequence ID" value="NZ_BAAAUI010000023.1"/>
</dbReference>
<dbReference type="EMBL" id="JACHMH010000001">
    <property type="protein sequence ID" value="MBB4677592.1"/>
    <property type="molecule type" value="Genomic_DNA"/>
</dbReference>
<dbReference type="AlphaFoldDB" id="A0A7W7CAJ0"/>
<organism evidence="1 2">
    <name type="scientific">Crossiella cryophila</name>
    <dbReference type="NCBI Taxonomy" id="43355"/>
    <lineage>
        <taxon>Bacteria</taxon>
        <taxon>Bacillati</taxon>
        <taxon>Actinomycetota</taxon>
        <taxon>Actinomycetes</taxon>
        <taxon>Pseudonocardiales</taxon>
        <taxon>Pseudonocardiaceae</taxon>
        <taxon>Crossiella</taxon>
    </lineage>
</organism>
<keyword evidence="2" id="KW-1185">Reference proteome</keyword>
<comment type="caution">
    <text evidence="1">The sequence shown here is derived from an EMBL/GenBank/DDBJ whole genome shotgun (WGS) entry which is preliminary data.</text>
</comment>
<dbReference type="InterPro" id="IPR036890">
    <property type="entry name" value="HATPase_C_sf"/>
</dbReference>
<gene>
    <name evidence="1" type="ORF">HNR67_003710</name>
</gene>
<dbReference type="InterPro" id="IPR036513">
    <property type="entry name" value="STAS_dom_sf"/>
</dbReference>
<sequence length="233" mass="25119">MTQPSPLRLIAWHRNQLAVVQPVGRLDLSTRQRLLDGLLKIAAAEPAALVVHLGKLELGTPPALGVFHRVRRQVHEWPGIPMALVAEEPGLLAALIRSPRDRLLPVCPSLSEAVRVCRSPPIRQRQLHLPCRDISELRARLFVTEVCLDWGVQAALGDALLVVAELVAAAVAAGGAELWVRVHSRGPRLTVSVRDRTPVAVAQVLPAVAQLALAHGQAPTAGGKVAWAVLHLR</sequence>
<dbReference type="Gene3D" id="3.30.565.10">
    <property type="entry name" value="Histidine kinase-like ATPase, C-terminal domain"/>
    <property type="match status" value="1"/>
</dbReference>
<evidence type="ECO:0008006" key="3">
    <source>
        <dbReference type="Google" id="ProtNLM"/>
    </source>
</evidence>
<accession>A0A7W7CAJ0</accession>
<proteinExistence type="predicted"/>
<evidence type="ECO:0000313" key="2">
    <source>
        <dbReference type="Proteomes" id="UP000533598"/>
    </source>
</evidence>
<protein>
    <recommendedName>
        <fullName evidence="3">STAS domain-containing protein</fullName>
    </recommendedName>
</protein>
<reference evidence="1 2" key="1">
    <citation type="submission" date="2020-08" db="EMBL/GenBank/DDBJ databases">
        <title>Sequencing the genomes of 1000 actinobacteria strains.</title>
        <authorList>
            <person name="Klenk H.-P."/>
        </authorList>
    </citation>
    <scope>NUCLEOTIDE SEQUENCE [LARGE SCALE GENOMIC DNA]</scope>
    <source>
        <strain evidence="1 2">DSM 44230</strain>
    </source>
</reference>
<dbReference type="SUPFAM" id="SSF52091">
    <property type="entry name" value="SpoIIaa-like"/>
    <property type="match status" value="1"/>
</dbReference>
<evidence type="ECO:0000313" key="1">
    <source>
        <dbReference type="EMBL" id="MBB4677592.1"/>
    </source>
</evidence>
<dbReference type="Proteomes" id="UP000533598">
    <property type="component" value="Unassembled WGS sequence"/>
</dbReference>